<evidence type="ECO:0000313" key="2">
    <source>
        <dbReference type="Proteomes" id="UP001595840"/>
    </source>
</evidence>
<organism evidence="1 2">
    <name type="scientific">Simiduia curdlanivorans</name>
    <dbReference type="NCBI Taxonomy" id="1492769"/>
    <lineage>
        <taxon>Bacteria</taxon>
        <taxon>Pseudomonadati</taxon>
        <taxon>Pseudomonadota</taxon>
        <taxon>Gammaproteobacteria</taxon>
        <taxon>Cellvibrionales</taxon>
        <taxon>Cellvibrionaceae</taxon>
        <taxon>Simiduia</taxon>
    </lineage>
</organism>
<sequence length="387" mass="40695">MQSQFPLILNRKFRLGLIVNSYAGLGGSVGLKGSDGSATVEAAFERGAEFRAPARAKRTLQLLQGLPIEIFCFAGELGQDAAISAGLTPVVVGQPSSTPSTAADTIAAAMRLHELGVDLILFVGGDGTARNIFEAVGSSQAVLGLPSGVKMHSGVYAIAPEAAAQVIIQLNRGELVSLALCEVRDIDEALFRQGQVQSKYFGELLVPSEPRYVQAVKQGGREVEALVLDDIAADVIEAMEADTLYLFAPGSTTFAITEALGLEASLLGVDIVLDKQLMAKDLGAKALQEAILSHAGPVKLIITAIGGQGHIIGRGNQQLSPALLKKIGRDNVIVVATKTKLEALAGRPLLIDSNDPELDAQWQGYIPVITGYRDSVLYPLGYGAQDV</sequence>
<dbReference type="InterPro" id="IPR039065">
    <property type="entry name" value="AcoX-like"/>
</dbReference>
<dbReference type="GO" id="GO:0016301">
    <property type="term" value="F:kinase activity"/>
    <property type="evidence" value="ECO:0007669"/>
    <property type="project" value="UniProtKB-KW"/>
</dbReference>
<proteinExistence type="predicted"/>
<comment type="caution">
    <text evidence="1">The sequence shown here is derived from an EMBL/GenBank/DDBJ whole genome shotgun (WGS) entry which is preliminary data.</text>
</comment>
<dbReference type="PANTHER" id="PTHR40697">
    <property type="entry name" value="ACETOIN CATABOLISM PROTEIN X"/>
    <property type="match status" value="1"/>
</dbReference>
<keyword evidence="1" id="KW-0418">Kinase</keyword>
<dbReference type="Proteomes" id="UP001595840">
    <property type="component" value="Unassembled WGS sequence"/>
</dbReference>
<dbReference type="InterPro" id="IPR011386">
    <property type="entry name" value="Put_ATP-NAD_kin"/>
</dbReference>
<accession>A0ABV8V211</accession>
<dbReference type="EMBL" id="JBHSCX010000004">
    <property type="protein sequence ID" value="MFC4361939.1"/>
    <property type="molecule type" value="Genomic_DNA"/>
</dbReference>
<dbReference type="Pfam" id="PF20143">
    <property type="entry name" value="NAD_kinase_C"/>
    <property type="match status" value="1"/>
</dbReference>
<dbReference type="PANTHER" id="PTHR40697:SF2">
    <property type="entry name" value="ATP-NAD KINASE-RELATED"/>
    <property type="match status" value="1"/>
</dbReference>
<evidence type="ECO:0000313" key="1">
    <source>
        <dbReference type="EMBL" id="MFC4361939.1"/>
    </source>
</evidence>
<dbReference type="InterPro" id="IPR002504">
    <property type="entry name" value="NADK"/>
</dbReference>
<reference evidence="2" key="1">
    <citation type="journal article" date="2019" name="Int. J. Syst. Evol. Microbiol.">
        <title>The Global Catalogue of Microorganisms (GCM) 10K type strain sequencing project: providing services to taxonomists for standard genome sequencing and annotation.</title>
        <authorList>
            <consortium name="The Broad Institute Genomics Platform"/>
            <consortium name="The Broad Institute Genome Sequencing Center for Infectious Disease"/>
            <person name="Wu L."/>
            <person name="Ma J."/>
        </authorList>
    </citation>
    <scope>NUCLEOTIDE SEQUENCE [LARGE SCALE GENOMIC DNA]</scope>
    <source>
        <strain evidence="2">CECT 8570</strain>
    </source>
</reference>
<dbReference type="PIRSF" id="PIRSF016907">
    <property type="entry name" value="Kin_ATP-NAD"/>
    <property type="match status" value="1"/>
</dbReference>
<keyword evidence="2" id="KW-1185">Reference proteome</keyword>
<name>A0ABV8V211_9GAMM</name>
<keyword evidence="1" id="KW-0808">Transferase</keyword>
<dbReference type="Pfam" id="PF01513">
    <property type="entry name" value="NAD_kinase"/>
    <property type="match status" value="1"/>
</dbReference>
<dbReference type="RefSeq" id="WP_290264101.1">
    <property type="nucleotide sequence ID" value="NZ_JAUFQG010000006.1"/>
</dbReference>
<gene>
    <name evidence="1" type="ORF">ACFOX3_06495</name>
</gene>
<protein>
    <submittedName>
        <fullName evidence="1">ATP-NAD kinase family protein</fullName>
    </submittedName>
</protein>